<evidence type="ECO:0000313" key="2">
    <source>
        <dbReference type="EMBL" id="KSU88626.1"/>
    </source>
</evidence>
<comment type="caution">
    <text evidence="2">The sequence shown here is derived from an EMBL/GenBank/DDBJ whole genome shotgun (WGS) entry which is preliminary data.</text>
</comment>
<keyword evidence="1" id="KW-0812">Transmembrane</keyword>
<dbReference type="EMBL" id="LNQP01000017">
    <property type="protein sequence ID" value="KSU88626.1"/>
    <property type="molecule type" value="Genomic_DNA"/>
</dbReference>
<accession>A0A0V8JNJ1</accession>
<dbReference type="Pfam" id="PF13346">
    <property type="entry name" value="ABC2_membrane_5"/>
    <property type="match status" value="1"/>
</dbReference>
<dbReference type="RefSeq" id="WP_062686571.1">
    <property type="nucleotide sequence ID" value="NZ_KQ758636.1"/>
</dbReference>
<feature type="transmembrane region" description="Helical" evidence="1">
    <location>
        <begin position="174"/>
        <end position="197"/>
    </location>
</feature>
<keyword evidence="3" id="KW-1185">Reference proteome</keyword>
<dbReference type="PANTHER" id="PTHR41309:SF2">
    <property type="entry name" value="MEMBRANE PROTEIN"/>
    <property type="match status" value="1"/>
</dbReference>
<organism evidence="2 3">
    <name type="scientific">Priestia veravalensis</name>
    <dbReference type="NCBI Taxonomy" id="1414648"/>
    <lineage>
        <taxon>Bacteria</taxon>
        <taxon>Bacillati</taxon>
        <taxon>Bacillota</taxon>
        <taxon>Bacilli</taxon>
        <taxon>Bacillales</taxon>
        <taxon>Bacillaceae</taxon>
        <taxon>Priestia</taxon>
    </lineage>
</organism>
<protein>
    <submittedName>
        <fullName evidence="2">ABC transporter permease</fullName>
    </submittedName>
</protein>
<keyword evidence="1" id="KW-1133">Transmembrane helix</keyword>
<feature type="transmembrane region" description="Helical" evidence="1">
    <location>
        <begin position="103"/>
        <end position="128"/>
    </location>
</feature>
<evidence type="ECO:0000256" key="1">
    <source>
        <dbReference type="SAM" id="Phobius"/>
    </source>
</evidence>
<sequence length="202" mass="23342">MLQLIRKDFLLQRNVFFILLPILFIYLLLDTSTTWIGIIFSIALIMNAFSEDEKSAVHLLLNSLPYTRKELVTAKYLGALLFAVITLFVIAASNWIIHSERMQWAQLVFSISVVLTFVSIAFPVSYIFHSKYLGIAFIGLFVIYMIIANTFVHNVQERVINTARTIMSLEVSNLYMLVFLPALLLYLLSWLTSIFIYKQKTR</sequence>
<name>A0A0V8JNJ1_9BACI</name>
<reference evidence="2 3" key="1">
    <citation type="submission" date="2015-11" db="EMBL/GenBank/DDBJ databases">
        <title>Bacillus caseinolyticus sp nov.</title>
        <authorList>
            <person name="Dastager S.G."/>
            <person name="Mawlankar R."/>
        </authorList>
    </citation>
    <scope>NUCLEOTIDE SEQUENCE [LARGE SCALE GENOMIC DNA]</scope>
    <source>
        <strain evidence="2 3">SGD-V-76</strain>
    </source>
</reference>
<dbReference type="Proteomes" id="UP000053681">
    <property type="component" value="Unassembled WGS sequence"/>
</dbReference>
<dbReference type="PANTHER" id="PTHR41309">
    <property type="entry name" value="MEMBRANE PROTEIN-RELATED"/>
    <property type="match status" value="1"/>
</dbReference>
<feature type="transmembrane region" description="Helical" evidence="1">
    <location>
        <begin position="9"/>
        <end position="28"/>
    </location>
</feature>
<keyword evidence="1" id="KW-0472">Membrane</keyword>
<feature type="transmembrane region" description="Helical" evidence="1">
    <location>
        <begin position="135"/>
        <end position="154"/>
    </location>
</feature>
<feature type="transmembrane region" description="Helical" evidence="1">
    <location>
        <begin position="76"/>
        <end position="97"/>
    </location>
</feature>
<dbReference type="AlphaFoldDB" id="A0A0V8JNJ1"/>
<gene>
    <name evidence="2" type="ORF">AS180_06480</name>
</gene>
<evidence type="ECO:0000313" key="3">
    <source>
        <dbReference type="Proteomes" id="UP000053681"/>
    </source>
</evidence>
<proteinExistence type="predicted"/>
<dbReference type="InterPro" id="IPR025699">
    <property type="entry name" value="ABC2_memb-like"/>
</dbReference>